<dbReference type="GO" id="GO:0005886">
    <property type="term" value="C:plasma membrane"/>
    <property type="evidence" value="ECO:0007669"/>
    <property type="project" value="UniProtKB-SubCell"/>
</dbReference>
<dbReference type="InterPro" id="IPR032808">
    <property type="entry name" value="DoxX"/>
</dbReference>
<evidence type="ECO:0000256" key="6">
    <source>
        <dbReference type="ARBA" id="ARBA00023136"/>
    </source>
</evidence>
<evidence type="ECO:0000313" key="9">
    <source>
        <dbReference type="Proteomes" id="UP000486602"/>
    </source>
</evidence>
<keyword evidence="4 7" id="KW-0812">Transmembrane</keyword>
<gene>
    <name evidence="8" type="ORF">G3O08_02045</name>
</gene>
<feature type="transmembrane region" description="Helical" evidence="7">
    <location>
        <begin position="52"/>
        <end position="73"/>
    </location>
</feature>
<evidence type="ECO:0000256" key="1">
    <source>
        <dbReference type="ARBA" id="ARBA00004651"/>
    </source>
</evidence>
<accession>A0A7K3WNK4</accession>
<evidence type="ECO:0000256" key="5">
    <source>
        <dbReference type="ARBA" id="ARBA00022989"/>
    </source>
</evidence>
<reference evidence="8 9" key="1">
    <citation type="submission" date="2020-02" db="EMBL/GenBank/DDBJ databases">
        <title>Out from the shadows clarifying the taxonomy of the family Cryomorphaceae and related taxa by utilizing the GTDB taxonomic framework.</title>
        <authorList>
            <person name="Bowman J.P."/>
        </authorList>
    </citation>
    <scope>NUCLEOTIDE SEQUENCE [LARGE SCALE GENOMIC DNA]</scope>
    <source>
        <strain evidence="8 9">QSSC 1-22</strain>
    </source>
</reference>
<dbReference type="PANTHER" id="PTHR33452">
    <property type="entry name" value="OXIDOREDUCTASE CATD-RELATED"/>
    <property type="match status" value="1"/>
</dbReference>
<dbReference type="InterPro" id="IPR051907">
    <property type="entry name" value="DoxX-like_oxidoreductase"/>
</dbReference>
<comment type="similarity">
    <text evidence="2">Belongs to the DoxX family.</text>
</comment>
<keyword evidence="6 7" id="KW-0472">Membrane</keyword>
<dbReference type="PANTHER" id="PTHR33452:SF1">
    <property type="entry name" value="INNER MEMBRANE PROTEIN YPHA-RELATED"/>
    <property type="match status" value="1"/>
</dbReference>
<feature type="transmembrane region" description="Helical" evidence="7">
    <location>
        <begin position="80"/>
        <end position="96"/>
    </location>
</feature>
<evidence type="ECO:0000313" key="8">
    <source>
        <dbReference type="EMBL" id="NEN22285.1"/>
    </source>
</evidence>
<evidence type="ECO:0000256" key="7">
    <source>
        <dbReference type="SAM" id="Phobius"/>
    </source>
</evidence>
<dbReference type="Pfam" id="PF07681">
    <property type="entry name" value="DoxX"/>
    <property type="match status" value="1"/>
</dbReference>
<dbReference type="EMBL" id="JAAGVY010000002">
    <property type="protein sequence ID" value="NEN22285.1"/>
    <property type="molecule type" value="Genomic_DNA"/>
</dbReference>
<dbReference type="AlphaFoldDB" id="A0A7K3WNK4"/>
<keyword evidence="9" id="KW-1185">Reference proteome</keyword>
<dbReference type="Proteomes" id="UP000486602">
    <property type="component" value="Unassembled WGS sequence"/>
</dbReference>
<feature type="transmembrane region" description="Helical" evidence="7">
    <location>
        <begin position="108"/>
        <end position="128"/>
    </location>
</feature>
<comment type="subcellular location">
    <subcellularLocation>
        <location evidence="1">Cell membrane</location>
        <topology evidence="1">Multi-pass membrane protein</topology>
    </subcellularLocation>
</comment>
<evidence type="ECO:0000256" key="3">
    <source>
        <dbReference type="ARBA" id="ARBA00022475"/>
    </source>
</evidence>
<proteinExistence type="inferred from homology"/>
<comment type="caution">
    <text evidence="8">The sequence shown here is derived from an EMBL/GenBank/DDBJ whole genome shotgun (WGS) entry which is preliminary data.</text>
</comment>
<keyword evidence="5 7" id="KW-1133">Transmembrane helix</keyword>
<organism evidence="8 9">
    <name type="scientific">Cryomorpha ignava</name>
    <dbReference type="NCBI Taxonomy" id="101383"/>
    <lineage>
        <taxon>Bacteria</taxon>
        <taxon>Pseudomonadati</taxon>
        <taxon>Bacteroidota</taxon>
        <taxon>Flavobacteriia</taxon>
        <taxon>Flavobacteriales</taxon>
        <taxon>Cryomorphaceae</taxon>
        <taxon>Cryomorpha</taxon>
    </lineage>
</organism>
<keyword evidence="3" id="KW-1003">Cell membrane</keyword>
<evidence type="ECO:0000256" key="2">
    <source>
        <dbReference type="ARBA" id="ARBA00006679"/>
    </source>
</evidence>
<evidence type="ECO:0000256" key="4">
    <source>
        <dbReference type="ARBA" id="ARBA00022692"/>
    </source>
</evidence>
<sequence>MSASSKTRETVSNFILLIIRLGSAGLMLTHGWPKAMKLINGGEIKFADPFGMGMTISLVLAVFAEVICATLVGIGLKTRLATVPLLITMISAAFIVHRTDPIAIQEKAFLYLMIYLVILVKGAGKFSVDFMVFRKK</sequence>
<name>A0A7K3WNK4_9FLAO</name>
<feature type="transmembrane region" description="Helical" evidence="7">
    <location>
        <begin position="12"/>
        <end position="32"/>
    </location>
</feature>
<dbReference type="RefSeq" id="WP_163282999.1">
    <property type="nucleotide sequence ID" value="NZ_JAAGVY010000002.1"/>
</dbReference>
<protein>
    <submittedName>
        <fullName evidence="8">DoxX family protein</fullName>
    </submittedName>
</protein>